<organism evidence="16 17">
    <name type="scientific">Labilithrix luteola</name>
    <dbReference type="NCBI Taxonomy" id="1391654"/>
    <lineage>
        <taxon>Bacteria</taxon>
        <taxon>Pseudomonadati</taxon>
        <taxon>Myxococcota</taxon>
        <taxon>Polyangia</taxon>
        <taxon>Polyangiales</taxon>
        <taxon>Labilitrichaceae</taxon>
        <taxon>Labilithrix</taxon>
    </lineage>
</organism>
<dbReference type="InterPro" id="IPR035965">
    <property type="entry name" value="PAS-like_dom_sf"/>
</dbReference>
<dbReference type="GO" id="GO:0005524">
    <property type="term" value="F:ATP binding"/>
    <property type="evidence" value="ECO:0007669"/>
    <property type="project" value="UniProtKB-KW"/>
</dbReference>
<dbReference type="InterPro" id="IPR013767">
    <property type="entry name" value="PAS_fold"/>
</dbReference>
<evidence type="ECO:0000259" key="14">
    <source>
        <dbReference type="PROSITE" id="PS50112"/>
    </source>
</evidence>
<feature type="domain" description="PAS" evidence="14">
    <location>
        <begin position="140"/>
        <end position="195"/>
    </location>
</feature>
<dbReference type="Gene3D" id="3.30.450.20">
    <property type="entry name" value="PAS domain"/>
    <property type="match status" value="2"/>
</dbReference>
<feature type="domain" description="Histidine kinase" evidence="13">
    <location>
        <begin position="410"/>
        <end position="620"/>
    </location>
</feature>
<dbReference type="STRING" id="1391654.AKJ09_03583"/>
<keyword evidence="5" id="KW-0808">Transferase</keyword>
<dbReference type="Pfam" id="PF00989">
    <property type="entry name" value="PAS"/>
    <property type="match status" value="1"/>
</dbReference>
<dbReference type="InterPro" id="IPR003661">
    <property type="entry name" value="HisK_dim/P_dom"/>
</dbReference>
<keyword evidence="7" id="KW-0547">Nucleotide-binding</keyword>
<evidence type="ECO:0000259" key="15">
    <source>
        <dbReference type="PROSITE" id="PS50113"/>
    </source>
</evidence>
<dbReference type="EC" id="2.7.13.3" evidence="3"/>
<dbReference type="InterPro" id="IPR000014">
    <property type="entry name" value="PAS"/>
</dbReference>
<dbReference type="Proteomes" id="UP000064967">
    <property type="component" value="Chromosome"/>
</dbReference>
<dbReference type="KEGG" id="llu:AKJ09_03583"/>
<dbReference type="PRINTS" id="PR00344">
    <property type="entry name" value="BCTRLSENSOR"/>
</dbReference>
<dbReference type="PROSITE" id="PS50109">
    <property type="entry name" value="HIS_KIN"/>
    <property type="match status" value="1"/>
</dbReference>
<dbReference type="InterPro" id="IPR036097">
    <property type="entry name" value="HisK_dim/P_sf"/>
</dbReference>
<sequence>MQSELLADWSKRVSDDREVRRAAQLVEPMLNGHLPILIDELAERLERGPHSAAKRKDAFEEREAESYTRRTRPRLHDFSTADEVLREWTHFRLALVELLHREGVSPTSEEYKVIFQRIDEAAVATAIELQRRATAALAGSEHRHRALVDSIHDGVIMLDSNGSILTWSEASSRITGYTAEELVGKHVSILYESEDVLMGEPDRALKDAADLGHHESWGWRVRKDGVRFWADVVMRPVRDLEGALVGYATVIRDLSEQKRRMDELEYRAAELGAILESIPDGLFVLTLDGVTRANRRGLEMLGIGSIEEINANLHNLTTRLKLRDTETGRPLRNQDLRLLSALVGETVTAEAIARRVDNGEDCIIKASAAPIRTRERVAGAVVITTDITTDYTQRKQLREEMELVDRFIAILGHDLRNPLSAISSGAELLLHRKALSDENERIVRRMVSSTHRMARIIEQLLDWTRSRRGGIPIERKPADLGIVCNEVIAEIEAAHPRRTIRVIREGNLVGHWDVDRIAQALSNLVGNAIVHSPADAPVTVRLLGTSDDVRLQVNNAGPSIPSDVVPTLFEPFRRLDLSHSVGLGLGLYIVRAIARAHGGSIDVESNAERGTTFSIVIPRT</sequence>
<evidence type="ECO:0000256" key="11">
    <source>
        <dbReference type="ARBA" id="ARBA00023012"/>
    </source>
</evidence>
<reference evidence="16 17" key="1">
    <citation type="submission" date="2015-08" db="EMBL/GenBank/DDBJ databases">
        <authorList>
            <person name="Babu N.S."/>
            <person name="Beckwith C.J."/>
            <person name="Beseler K.G."/>
            <person name="Brison A."/>
            <person name="Carone J.V."/>
            <person name="Caskin T.P."/>
            <person name="Diamond M."/>
            <person name="Durham M.E."/>
            <person name="Foxe J.M."/>
            <person name="Go M."/>
            <person name="Henderson B.A."/>
            <person name="Jones I.B."/>
            <person name="McGettigan J.A."/>
            <person name="Micheletti S.J."/>
            <person name="Nasrallah M.E."/>
            <person name="Ortiz D."/>
            <person name="Piller C.R."/>
            <person name="Privatt S.R."/>
            <person name="Schneider S.L."/>
            <person name="Sharp S."/>
            <person name="Smith T.C."/>
            <person name="Stanton J.D."/>
            <person name="Ullery H.E."/>
            <person name="Wilson R.J."/>
            <person name="Serrano M.G."/>
            <person name="Buck G."/>
            <person name="Lee V."/>
            <person name="Wang Y."/>
            <person name="Carvalho R."/>
            <person name="Voegtly L."/>
            <person name="Shi R."/>
            <person name="Duckworth R."/>
            <person name="Johnson A."/>
            <person name="Loviza R."/>
            <person name="Walstead R."/>
            <person name="Shah Z."/>
            <person name="Kiflezghi M."/>
            <person name="Wade K."/>
            <person name="Ball S.L."/>
            <person name="Bradley K.W."/>
            <person name="Asai D.J."/>
            <person name="Bowman C.A."/>
            <person name="Russell D.A."/>
            <person name="Pope W.H."/>
            <person name="Jacobs-Sera D."/>
            <person name="Hendrix R.W."/>
            <person name="Hatfull G.F."/>
        </authorList>
    </citation>
    <scope>NUCLEOTIDE SEQUENCE [LARGE SCALE GENOMIC DNA]</scope>
    <source>
        <strain evidence="16 17">DSM 27648</strain>
    </source>
</reference>
<dbReference type="SUPFAM" id="SSF55874">
    <property type="entry name" value="ATPase domain of HSP90 chaperone/DNA topoisomerase II/histidine kinase"/>
    <property type="match status" value="1"/>
</dbReference>
<evidence type="ECO:0000256" key="3">
    <source>
        <dbReference type="ARBA" id="ARBA00012438"/>
    </source>
</evidence>
<evidence type="ECO:0000256" key="6">
    <source>
        <dbReference type="ARBA" id="ARBA00022692"/>
    </source>
</evidence>
<evidence type="ECO:0000256" key="8">
    <source>
        <dbReference type="ARBA" id="ARBA00022777"/>
    </source>
</evidence>
<dbReference type="InterPro" id="IPR000700">
    <property type="entry name" value="PAS-assoc_C"/>
</dbReference>
<comment type="subcellular location">
    <subcellularLocation>
        <location evidence="2">Membrane</location>
        <topology evidence="2">Multi-pass membrane protein</topology>
    </subcellularLocation>
</comment>
<keyword evidence="9" id="KW-0067">ATP-binding</keyword>
<dbReference type="SMART" id="SM00091">
    <property type="entry name" value="PAS"/>
    <property type="match status" value="2"/>
</dbReference>
<dbReference type="Pfam" id="PF00512">
    <property type="entry name" value="HisKA"/>
    <property type="match status" value="1"/>
</dbReference>
<evidence type="ECO:0000256" key="1">
    <source>
        <dbReference type="ARBA" id="ARBA00000085"/>
    </source>
</evidence>
<dbReference type="InterPro" id="IPR005467">
    <property type="entry name" value="His_kinase_dom"/>
</dbReference>
<dbReference type="Pfam" id="PF13426">
    <property type="entry name" value="PAS_9"/>
    <property type="match status" value="1"/>
</dbReference>
<dbReference type="SMART" id="SM00388">
    <property type="entry name" value="HisKA"/>
    <property type="match status" value="1"/>
</dbReference>
<dbReference type="GO" id="GO:0000156">
    <property type="term" value="F:phosphorelay response regulator activity"/>
    <property type="evidence" value="ECO:0007669"/>
    <property type="project" value="TreeGrafter"/>
</dbReference>
<dbReference type="EMBL" id="CP012333">
    <property type="protein sequence ID" value="AKU96919.1"/>
    <property type="molecule type" value="Genomic_DNA"/>
</dbReference>
<evidence type="ECO:0000256" key="9">
    <source>
        <dbReference type="ARBA" id="ARBA00022840"/>
    </source>
</evidence>
<evidence type="ECO:0000256" key="7">
    <source>
        <dbReference type="ARBA" id="ARBA00022741"/>
    </source>
</evidence>
<dbReference type="GO" id="GO:0030295">
    <property type="term" value="F:protein kinase activator activity"/>
    <property type="evidence" value="ECO:0007669"/>
    <property type="project" value="TreeGrafter"/>
</dbReference>
<dbReference type="SUPFAM" id="SSF47384">
    <property type="entry name" value="Homodimeric domain of signal transducing histidine kinase"/>
    <property type="match status" value="1"/>
</dbReference>
<keyword evidence="17" id="KW-1185">Reference proteome</keyword>
<proteinExistence type="predicted"/>
<dbReference type="InterPro" id="IPR003594">
    <property type="entry name" value="HATPase_dom"/>
</dbReference>
<dbReference type="Pfam" id="PF02518">
    <property type="entry name" value="HATPase_c"/>
    <property type="match status" value="1"/>
</dbReference>
<dbReference type="PATRIC" id="fig|1391654.3.peg.3628"/>
<dbReference type="PROSITE" id="PS50113">
    <property type="entry name" value="PAC"/>
    <property type="match status" value="1"/>
</dbReference>
<keyword evidence="4" id="KW-0597">Phosphoprotein</keyword>
<feature type="domain" description="PAC" evidence="15">
    <location>
        <begin position="214"/>
        <end position="266"/>
    </location>
</feature>
<gene>
    <name evidence="16" type="ORF">AKJ09_03583</name>
</gene>
<evidence type="ECO:0000256" key="10">
    <source>
        <dbReference type="ARBA" id="ARBA00022989"/>
    </source>
</evidence>
<name>A0A0K1PUW1_9BACT</name>
<dbReference type="GO" id="GO:0016020">
    <property type="term" value="C:membrane"/>
    <property type="evidence" value="ECO:0007669"/>
    <property type="project" value="UniProtKB-SubCell"/>
</dbReference>
<dbReference type="CDD" id="cd00082">
    <property type="entry name" value="HisKA"/>
    <property type="match status" value="1"/>
</dbReference>
<accession>A0A0K1PUW1</accession>
<dbReference type="GO" id="GO:0007234">
    <property type="term" value="P:osmosensory signaling via phosphorelay pathway"/>
    <property type="evidence" value="ECO:0007669"/>
    <property type="project" value="TreeGrafter"/>
</dbReference>
<dbReference type="CDD" id="cd00075">
    <property type="entry name" value="HATPase"/>
    <property type="match status" value="1"/>
</dbReference>
<keyword evidence="12" id="KW-0472">Membrane</keyword>
<evidence type="ECO:0000313" key="16">
    <source>
        <dbReference type="EMBL" id="AKU96919.1"/>
    </source>
</evidence>
<evidence type="ECO:0000256" key="2">
    <source>
        <dbReference type="ARBA" id="ARBA00004141"/>
    </source>
</evidence>
<dbReference type="PANTHER" id="PTHR42878:SF7">
    <property type="entry name" value="SENSOR HISTIDINE KINASE GLRK"/>
    <property type="match status" value="1"/>
</dbReference>
<dbReference type="InterPro" id="IPR036890">
    <property type="entry name" value="HATPase_C_sf"/>
</dbReference>
<evidence type="ECO:0000256" key="5">
    <source>
        <dbReference type="ARBA" id="ARBA00022679"/>
    </source>
</evidence>
<dbReference type="SUPFAM" id="SSF55785">
    <property type="entry name" value="PYP-like sensor domain (PAS domain)"/>
    <property type="match status" value="2"/>
</dbReference>
<evidence type="ECO:0000256" key="4">
    <source>
        <dbReference type="ARBA" id="ARBA00022553"/>
    </source>
</evidence>
<dbReference type="GO" id="GO:0006355">
    <property type="term" value="P:regulation of DNA-templated transcription"/>
    <property type="evidence" value="ECO:0007669"/>
    <property type="project" value="InterPro"/>
</dbReference>
<dbReference type="PROSITE" id="PS50112">
    <property type="entry name" value="PAS"/>
    <property type="match status" value="1"/>
</dbReference>
<evidence type="ECO:0000313" key="17">
    <source>
        <dbReference type="Proteomes" id="UP000064967"/>
    </source>
</evidence>
<keyword evidence="6" id="KW-0812">Transmembrane</keyword>
<keyword evidence="11" id="KW-0902">Two-component regulatory system</keyword>
<dbReference type="InterPro" id="IPR004358">
    <property type="entry name" value="Sig_transdc_His_kin-like_C"/>
</dbReference>
<comment type="catalytic activity">
    <reaction evidence="1">
        <text>ATP + protein L-histidine = ADP + protein N-phospho-L-histidine.</text>
        <dbReference type="EC" id="2.7.13.3"/>
    </reaction>
</comment>
<protein>
    <recommendedName>
        <fullName evidence="3">histidine kinase</fullName>
        <ecNumber evidence="3">2.7.13.3</ecNumber>
    </recommendedName>
</protein>
<dbReference type="RefSeq" id="WP_169927581.1">
    <property type="nucleotide sequence ID" value="NZ_CP012333.1"/>
</dbReference>
<dbReference type="GO" id="GO:0000155">
    <property type="term" value="F:phosphorelay sensor kinase activity"/>
    <property type="evidence" value="ECO:0007669"/>
    <property type="project" value="InterPro"/>
</dbReference>
<evidence type="ECO:0000256" key="12">
    <source>
        <dbReference type="ARBA" id="ARBA00023136"/>
    </source>
</evidence>
<dbReference type="PANTHER" id="PTHR42878">
    <property type="entry name" value="TWO-COMPONENT HISTIDINE KINASE"/>
    <property type="match status" value="1"/>
</dbReference>
<dbReference type="CDD" id="cd00130">
    <property type="entry name" value="PAS"/>
    <property type="match status" value="1"/>
</dbReference>
<dbReference type="NCBIfam" id="TIGR00229">
    <property type="entry name" value="sensory_box"/>
    <property type="match status" value="1"/>
</dbReference>
<dbReference type="Gene3D" id="1.10.287.130">
    <property type="match status" value="1"/>
</dbReference>
<dbReference type="AlphaFoldDB" id="A0A0K1PUW1"/>
<evidence type="ECO:0000259" key="13">
    <source>
        <dbReference type="PROSITE" id="PS50109"/>
    </source>
</evidence>
<dbReference type="SMART" id="SM00387">
    <property type="entry name" value="HATPase_c"/>
    <property type="match status" value="1"/>
</dbReference>
<keyword evidence="10" id="KW-1133">Transmembrane helix</keyword>
<keyword evidence="8" id="KW-0418">Kinase</keyword>
<dbReference type="Gene3D" id="3.30.565.10">
    <property type="entry name" value="Histidine kinase-like ATPase, C-terminal domain"/>
    <property type="match status" value="1"/>
</dbReference>
<dbReference type="InterPro" id="IPR050351">
    <property type="entry name" value="BphY/WalK/GraS-like"/>
</dbReference>